<dbReference type="EMBL" id="QXFU01000864">
    <property type="protein sequence ID" value="KAE9018053.1"/>
    <property type="molecule type" value="Genomic_DNA"/>
</dbReference>
<reference evidence="1 2" key="1">
    <citation type="submission" date="2018-09" db="EMBL/GenBank/DDBJ databases">
        <title>Genomic investigation of the strawberry pathogen Phytophthora fragariae indicates pathogenicity is determined by transcriptional variation in three key races.</title>
        <authorList>
            <person name="Adams T.M."/>
            <person name="Armitage A.D."/>
            <person name="Sobczyk M.K."/>
            <person name="Bates H.J."/>
            <person name="Dunwell J.M."/>
            <person name="Nellist C.F."/>
            <person name="Harrison R.J."/>
        </authorList>
    </citation>
    <scope>NUCLEOTIDE SEQUENCE [LARGE SCALE GENOMIC DNA]</scope>
    <source>
        <strain evidence="1 2">SCRP324</strain>
    </source>
</reference>
<dbReference type="OrthoDB" id="126204at2759"/>
<accession>A0A6A3LQI9</accession>
<gene>
    <name evidence="1" type="ORF">PR002_g13214</name>
</gene>
<dbReference type="Proteomes" id="UP000435112">
    <property type="component" value="Unassembled WGS sequence"/>
</dbReference>
<proteinExistence type="predicted"/>
<dbReference type="AlphaFoldDB" id="A0A6A3LQI9"/>
<sequence>MDVEDADSGERSTYEETLEKWALHDCSAVEDSRGDDEMGRRFERWRATRTKPDTARGAVTIRSKDRSWTAFIQ</sequence>
<organism evidence="1 2">
    <name type="scientific">Phytophthora rubi</name>
    <dbReference type="NCBI Taxonomy" id="129364"/>
    <lineage>
        <taxon>Eukaryota</taxon>
        <taxon>Sar</taxon>
        <taxon>Stramenopiles</taxon>
        <taxon>Oomycota</taxon>
        <taxon>Peronosporomycetes</taxon>
        <taxon>Peronosporales</taxon>
        <taxon>Peronosporaceae</taxon>
        <taxon>Phytophthora</taxon>
    </lineage>
</organism>
<name>A0A6A3LQI9_9STRA</name>
<protein>
    <submittedName>
        <fullName evidence="1">Uncharacterized protein</fullName>
    </submittedName>
</protein>
<evidence type="ECO:0000313" key="1">
    <source>
        <dbReference type="EMBL" id="KAE9018053.1"/>
    </source>
</evidence>
<comment type="caution">
    <text evidence="1">The sequence shown here is derived from an EMBL/GenBank/DDBJ whole genome shotgun (WGS) entry which is preliminary data.</text>
</comment>
<evidence type="ECO:0000313" key="2">
    <source>
        <dbReference type="Proteomes" id="UP000435112"/>
    </source>
</evidence>